<feature type="domain" description="EamA" evidence="7">
    <location>
        <begin position="161"/>
        <end position="299"/>
    </location>
</feature>
<name>A0AAW5HA83_PSEPU</name>
<evidence type="ECO:0000256" key="3">
    <source>
        <dbReference type="ARBA" id="ARBA00022692"/>
    </source>
</evidence>
<accession>A0AAW5HA83</accession>
<dbReference type="RefSeq" id="WP_252458373.1">
    <property type="nucleotide sequence ID" value="NZ_JAMHFX010000051.1"/>
</dbReference>
<feature type="transmembrane region" description="Helical" evidence="6">
    <location>
        <begin position="105"/>
        <end position="122"/>
    </location>
</feature>
<evidence type="ECO:0000256" key="5">
    <source>
        <dbReference type="ARBA" id="ARBA00023136"/>
    </source>
</evidence>
<dbReference type="SUPFAM" id="SSF103481">
    <property type="entry name" value="Multidrug resistance efflux transporter EmrE"/>
    <property type="match status" value="1"/>
</dbReference>
<dbReference type="Gene3D" id="1.10.3730.20">
    <property type="match status" value="1"/>
</dbReference>
<dbReference type="GO" id="GO:0016020">
    <property type="term" value="C:membrane"/>
    <property type="evidence" value="ECO:0007669"/>
    <property type="project" value="UniProtKB-SubCell"/>
</dbReference>
<keyword evidence="3 6" id="KW-0812">Transmembrane</keyword>
<feature type="transmembrane region" description="Helical" evidence="6">
    <location>
        <begin position="191"/>
        <end position="209"/>
    </location>
</feature>
<reference evidence="8" key="1">
    <citation type="submission" date="2022-05" db="EMBL/GenBank/DDBJ databases">
        <authorList>
            <person name="Yi M."/>
        </authorList>
    </citation>
    <scope>NUCLEOTIDE SEQUENCE</scope>
    <source>
        <strain evidence="8">DS2</strain>
    </source>
</reference>
<comment type="subcellular location">
    <subcellularLocation>
        <location evidence="1">Membrane</location>
        <topology evidence="1">Multi-pass membrane protein</topology>
    </subcellularLocation>
</comment>
<sequence>MHTTSGRWGYGLFLALLTALLWGILPIKLKQVLQVVDPITVTWYRLLVSGGLLFAWLAAQRRLPSIRKLAPRGKGLVLVAVLGLMGNYVLYLIGLKLLSPGTAQLVVQIGPVLLLVASVFVFRERFSVGQGMGLLVLLAGFGLFFNQRLEELLTSLGAYTTGVLTILLATSIWVFYALSQKQLLTVWHSQQVMMVIYLSCAGLLTPWVHPLEALQLTPVQGWLLLACCLNTLVAYGAFAEALAHWEASRVSATLALTPLVTFVAVALAALVWPEYVHAEDINALGYVGAVTVVFGSALVALGPSLVASWRARRERGQRACSSEG</sequence>
<protein>
    <submittedName>
        <fullName evidence="8">DMT family transporter</fullName>
    </submittedName>
</protein>
<dbReference type="InterPro" id="IPR037185">
    <property type="entry name" value="EmrE-like"/>
</dbReference>
<dbReference type="InterPro" id="IPR050638">
    <property type="entry name" value="AA-Vitamin_Transporters"/>
</dbReference>
<keyword evidence="5 6" id="KW-0472">Membrane</keyword>
<evidence type="ECO:0000259" key="7">
    <source>
        <dbReference type="Pfam" id="PF00892"/>
    </source>
</evidence>
<dbReference type="PANTHER" id="PTHR32322:SF2">
    <property type="entry name" value="EAMA DOMAIN-CONTAINING PROTEIN"/>
    <property type="match status" value="1"/>
</dbReference>
<evidence type="ECO:0000313" key="9">
    <source>
        <dbReference type="Proteomes" id="UP001202943"/>
    </source>
</evidence>
<feature type="transmembrane region" description="Helical" evidence="6">
    <location>
        <begin position="158"/>
        <end position="179"/>
    </location>
</feature>
<feature type="domain" description="EamA" evidence="7">
    <location>
        <begin position="10"/>
        <end position="144"/>
    </location>
</feature>
<dbReference type="EMBL" id="JAMHFX010000051">
    <property type="protein sequence ID" value="MCO1619210.1"/>
    <property type="molecule type" value="Genomic_DNA"/>
</dbReference>
<dbReference type="Pfam" id="PF00892">
    <property type="entry name" value="EamA"/>
    <property type="match status" value="2"/>
</dbReference>
<feature type="transmembrane region" description="Helical" evidence="6">
    <location>
        <begin position="221"/>
        <end position="238"/>
    </location>
</feature>
<dbReference type="AlphaFoldDB" id="A0AAW5HA83"/>
<gene>
    <name evidence="8" type="ORF">M8C81_01185</name>
</gene>
<keyword evidence="4 6" id="KW-1133">Transmembrane helix</keyword>
<evidence type="ECO:0000256" key="6">
    <source>
        <dbReference type="SAM" id="Phobius"/>
    </source>
</evidence>
<dbReference type="PANTHER" id="PTHR32322">
    <property type="entry name" value="INNER MEMBRANE TRANSPORTER"/>
    <property type="match status" value="1"/>
</dbReference>
<evidence type="ECO:0000313" key="8">
    <source>
        <dbReference type="EMBL" id="MCO1619210.1"/>
    </source>
</evidence>
<organism evidence="8 9">
    <name type="scientific">Pseudomonas putida</name>
    <name type="common">Arthrobacter siderocapsulatus</name>
    <dbReference type="NCBI Taxonomy" id="303"/>
    <lineage>
        <taxon>Bacteria</taxon>
        <taxon>Pseudomonadati</taxon>
        <taxon>Pseudomonadota</taxon>
        <taxon>Gammaproteobacteria</taxon>
        <taxon>Pseudomonadales</taxon>
        <taxon>Pseudomonadaceae</taxon>
        <taxon>Pseudomonas</taxon>
    </lineage>
</organism>
<feature type="transmembrane region" description="Helical" evidence="6">
    <location>
        <begin position="75"/>
        <end position="93"/>
    </location>
</feature>
<comment type="caution">
    <text evidence="8">The sequence shown here is derived from an EMBL/GenBank/DDBJ whole genome shotgun (WGS) entry which is preliminary data.</text>
</comment>
<dbReference type="InterPro" id="IPR000620">
    <property type="entry name" value="EamA_dom"/>
</dbReference>
<proteinExistence type="inferred from homology"/>
<evidence type="ECO:0000256" key="4">
    <source>
        <dbReference type="ARBA" id="ARBA00022989"/>
    </source>
</evidence>
<feature type="transmembrane region" description="Helical" evidence="6">
    <location>
        <begin position="42"/>
        <end position="59"/>
    </location>
</feature>
<feature type="transmembrane region" description="Helical" evidence="6">
    <location>
        <begin position="250"/>
        <end position="272"/>
    </location>
</feature>
<reference evidence="8" key="2">
    <citation type="submission" date="2023-08" db="EMBL/GenBank/DDBJ databases">
        <title>Isolation, Identification, Denitrification Characteristics of A Highly Efficient Aerobic Denitrifying Bacterial Strain DS2.</title>
        <authorList>
            <person name="Wang H."/>
        </authorList>
    </citation>
    <scope>NUCLEOTIDE SEQUENCE</scope>
    <source>
        <strain evidence="8">DS2</strain>
    </source>
</reference>
<feature type="transmembrane region" description="Helical" evidence="6">
    <location>
        <begin position="129"/>
        <end position="146"/>
    </location>
</feature>
<comment type="similarity">
    <text evidence="2">Belongs to the EamA transporter family.</text>
</comment>
<evidence type="ECO:0000256" key="1">
    <source>
        <dbReference type="ARBA" id="ARBA00004141"/>
    </source>
</evidence>
<evidence type="ECO:0000256" key="2">
    <source>
        <dbReference type="ARBA" id="ARBA00007362"/>
    </source>
</evidence>
<dbReference type="Proteomes" id="UP001202943">
    <property type="component" value="Unassembled WGS sequence"/>
</dbReference>
<feature type="transmembrane region" description="Helical" evidence="6">
    <location>
        <begin position="284"/>
        <end position="309"/>
    </location>
</feature>